<sequence length="234" mass="26879">MKQQLTINFAFEPEASFDFFYAQGNQLLVENLKQFINQKSNQYSKQLLYLHGMTGCGKTHLLHAVCHHSDEAGKTAQYLPAEQLIQLPQEFTLGLENNDLLVIDDVDLLVNNFEWQKNLFDLINRCLEQGCKLIFSAKKPADDVGFELPDLISRLNWGEIWLLKPLSDEQRQAMLQLRAQGRGIPMSDELASYIILRCQQDNASILSCLECLDKESLTEKRRLTIPFVKNVMGW</sequence>
<dbReference type="PANTHER" id="PTHR30050">
    <property type="entry name" value="CHROMOSOMAL REPLICATION INITIATOR PROTEIN DNAA"/>
    <property type="match status" value="1"/>
</dbReference>
<dbReference type="RefSeq" id="WP_268073489.1">
    <property type="nucleotide sequence ID" value="NZ_CP109965.1"/>
</dbReference>
<organism evidence="2 3">
    <name type="scientific">Catenovulum adriaticum</name>
    <dbReference type="NCBI Taxonomy" id="2984846"/>
    <lineage>
        <taxon>Bacteria</taxon>
        <taxon>Pseudomonadati</taxon>
        <taxon>Pseudomonadota</taxon>
        <taxon>Gammaproteobacteria</taxon>
        <taxon>Alteromonadales</taxon>
        <taxon>Alteromonadaceae</taxon>
        <taxon>Catenovulum</taxon>
    </lineage>
</organism>
<dbReference type="InterPro" id="IPR055199">
    <property type="entry name" value="Hda_lid"/>
</dbReference>
<dbReference type="Gene3D" id="1.10.8.60">
    <property type="match status" value="1"/>
</dbReference>
<dbReference type="CDD" id="cd00009">
    <property type="entry name" value="AAA"/>
    <property type="match status" value="1"/>
</dbReference>
<keyword evidence="3" id="KW-1185">Reference proteome</keyword>
<dbReference type="InterPro" id="IPR003593">
    <property type="entry name" value="AAA+_ATPase"/>
</dbReference>
<dbReference type="SUPFAM" id="SSF52540">
    <property type="entry name" value="P-loop containing nucleoside triphosphate hydrolases"/>
    <property type="match status" value="1"/>
</dbReference>
<dbReference type="Pfam" id="PF00308">
    <property type="entry name" value="Bac_DnaA"/>
    <property type="match status" value="1"/>
</dbReference>
<dbReference type="InterPro" id="IPR017788">
    <property type="entry name" value="Hda"/>
</dbReference>
<evidence type="ECO:0000313" key="2">
    <source>
        <dbReference type="EMBL" id="WAJ69292.1"/>
    </source>
</evidence>
<evidence type="ECO:0000259" key="1">
    <source>
        <dbReference type="SMART" id="SM00382"/>
    </source>
</evidence>
<reference evidence="2" key="1">
    <citation type="submission" date="2022-10" db="EMBL/GenBank/DDBJ databases">
        <title>Catenovulum adriacola sp. nov. isolated in the Harbour of Susak.</title>
        <authorList>
            <person name="Schoch T."/>
            <person name="Reich S.J."/>
            <person name="Stoeferle S."/>
            <person name="Flaiz M."/>
            <person name="Kazda M."/>
            <person name="Riedel C.U."/>
            <person name="Duerre P."/>
        </authorList>
    </citation>
    <scope>NUCLEOTIDE SEQUENCE</scope>
    <source>
        <strain evidence="2">TS8</strain>
    </source>
</reference>
<evidence type="ECO:0000313" key="3">
    <source>
        <dbReference type="Proteomes" id="UP001163726"/>
    </source>
</evidence>
<proteinExistence type="predicted"/>
<dbReference type="Pfam" id="PF22688">
    <property type="entry name" value="Hda_lid"/>
    <property type="match status" value="1"/>
</dbReference>
<dbReference type="NCBIfam" id="TIGR03420">
    <property type="entry name" value="DnaA_homol_Hda"/>
    <property type="match status" value="1"/>
</dbReference>
<dbReference type="InterPro" id="IPR013317">
    <property type="entry name" value="DnaA_dom"/>
</dbReference>
<dbReference type="SMART" id="SM00382">
    <property type="entry name" value="AAA"/>
    <property type="match status" value="1"/>
</dbReference>
<dbReference type="Proteomes" id="UP001163726">
    <property type="component" value="Chromosome"/>
</dbReference>
<dbReference type="EMBL" id="CP109965">
    <property type="protein sequence ID" value="WAJ69292.1"/>
    <property type="molecule type" value="Genomic_DNA"/>
</dbReference>
<protein>
    <submittedName>
        <fullName evidence="2">DnaA regulatory inactivator Hda</fullName>
    </submittedName>
</protein>
<dbReference type="InterPro" id="IPR027417">
    <property type="entry name" value="P-loop_NTPase"/>
</dbReference>
<accession>A0ABY7AI54</accession>
<dbReference type="PANTHER" id="PTHR30050:SF5">
    <property type="entry name" value="DNAA REGULATORY INACTIVATOR HDA"/>
    <property type="match status" value="1"/>
</dbReference>
<dbReference type="Gene3D" id="3.40.50.300">
    <property type="entry name" value="P-loop containing nucleotide triphosphate hydrolases"/>
    <property type="match status" value="1"/>
</dbReference>
<name>A0ABY7AI54_9ALTE</name>
<gene>
    <name evidence="2" type="primary">hda</name>
    <name evidence="2" type="ORF">OLW01_08840</name>
</gene>
<feature type="domain" description="AAA+ ATPase" evidence="1">
    <location>
        <begin position="44"/>
        <end position="166"/>
    </location>
</feature>